<gene>
    <name evidence="2" type="ORF">NCGR_LOCUS6943</name>
</gene>
<dbReference type="OrthoDB" id="807498at2759"/>
<protein>
    <submittedName>
        <fullName evidence="2">Uncharacterized protein</fullName>
    </submittedName>
</protein>
<organism evidence="2 3">
    <name type="scientific">Miscanthus lutarioriparius</name>
    <dbReference type="NCBI Taxonomy" id="422564"/>
    <lineage>
        <taxon>Eukaryota</taxon>
        <taxon>Viridiplantae</taxon>
        <taxon>Streptophyta</taxon>
        <taxon>Embryophyta</taxon>
        <taxon>Tracheophyta</taxon>
        <taxon>Spermatophyta</taxon>
        <taxon>Magnoliopsida</taxon>
        <taxon>Liliopsida</taxon>
        <taxon>Poales</taxon>
        <taxon>Poaceae</taxon>
        <taxon>PACMAD clade</taxon>
        <taxon>Panicoideae</taxon>
        <taxon>Andropogonodae</taxon>
        <taxon>Andropogoneae</taxon>
        <taxon>Saccharinae</taxon>
        <taxon>Miscanthus</taxon>
    </lineage>
</organism>
<evidence type="ECO:0000313" key="3">
    <source>
        <dbReference type="Proteomes" id="UP000604825"/>
    </source>
</evidence>
<dbReference type="SUPFAM" id="SSF53649">
    <property type="entry name" value="Alkaline phosphatase-like"/>
    <property type="match status" value="1"/>
</dbReference>
<evidence type="ECO:0000256" key="1">
    <source>
        <dbReference type="SAM" id="Phobius"/>
    </source>
</evidence>
<dbReference type="AlphaFoldDB" id="A0A811MN33"/>
<reference evidence="2" key="1">
    <citation type="submission" date="2020-10" db="EMBL/GenBank/DDBJ databases">
        <authorList>
            <person name="Han B."/>
            <person name="Lu T."/>
            <person name="Zhao Q."/>
            <person name="Huang X."/>
            <person name="Zhao Y."/>
        </authorList>
    </citation>
    <scope>NUCLEOTIDE SEQUENCE</scope>
</reference>
<keyword evidence="1" id="KW-1133">Transmembrane helix</keyword>
<dbReference type="EMBL" id="CAJGYO010000002">
    <property type="protein sequence ID" value="CAD6210908.1"/>
    <property type="molecule type" value="Genomic_DNA"/>
</dbReference>
<dbReference type="Proteomes" id="UP000604825">
    <property type="component" value="Unassembled WGS sequence"/>
</dbReference>
<feature type="transmembrane region" description="Helical" evidence="1">
    <location>
        <begin position="33"/>
        <end position="50"/>
    </location>
</feature>
<evidence type="ECO:0000313" key="2">
    <source>
        <dbReference type="EMBL" id="CAD6210908.1"/>
    </source>
</evidence>
<keyword evidence="1" id="KW-0812">Transmembrane</keyword>
<sequence>MASSPHSIEVRTPGDSPQPTAVLLSPSVVHPSLLLLLNMALAAAMAFVLLHPPLTVVTVTSAATWALSKLPKPVVLLISLDGFRFGYRYKVPLPRIRRLIACAGTGILIISSCG</sequence>
<accession>A0A811MN33</accession>
<comment type="caution">
    <text evidence="2">The sequence shown here is derived from an EMBL/GenBank/DDBJ whole genome shotgun (WGS) entry which is preliminary data.</text>
</comment>
<keyword evidence="3" id="KW-1185">Reference proteome</keyword>
<dbReference type="InterPro" id="IPR017850">
    <property type="entry name" value="Alkaline_phosphatase_core_sf"/>
</dbReference>
<proteinExistence type="predicted"/>
<keyword evidence="1" id="KW-0472">Membrane</keyword>
<name>A0A811MN33_9POAL</name>